<evidence type="ECO:0000256" key="2">
    <source>
        <dbReference type="ARBA" id="ARBA00022448"/>
    </source>
</evidence>
<keyword evidence="5 7" id="KW-1133">Transmembrane helix</keyword>
<evidence type="ECO:0000256" key="3">
    <source>
        <dbReference type="ARBA" id="ARBA00022475"/>
    </source>
</evidence>
<proteinExistence type="inferred from homology"/>
<evidence type="ECO:0000256" key="5">
    <source>
        <dbReference type="ARBA" id="ARBA00022989"/>
    </source>
</evidence>
<sequence>MQTSSKNKGIAFLISFLVLNVLWAVLSRMINKDVLPSPVVVYTAWPRLLELNLFEHIFASLWRIAVGMVIALTLGGLIGILMGRFEKVNRYLDPVVYFLYPIPKLALLPILMLLFGLGEVSKWLLIIFIVLPQVIVSVRDAVKETPEHYYHIYQGLNISRWQQFKWITWPASLSALLSTSRISLGTAISVLFFAENYGTERGMGYFIMDAWMRMDYPLMYAAIFTLSILGLVLFIAIDRLAKHAMKWQA</sequence>
<name>A0AAF0BBV2_9ENTE</name>
<feature type="domain" description="ABC transmembrane type-1" evidence="8">
    <location>
        <begin position="57"/>
        <end position="241"/>
    </location>
</feature>
<feature type="transmembrane region" description="Helical" evidence="7">
    <location>
        <begin position="61"/>
        <end position="83"/>
    </location>
</feature>
<dbReference type="EMBL" id="CP116507">
    <property type="protein sequence ID" value="WCG22008.1"/>
    <property type="molecule type" value="Genomic_DNA"/>
</dbReference>
<dbReference type="InterPro" id="IPR035906">
    <property type="entry name" value="MetI-like_sf"/>
</dbReference>
<evidence type="ECO:0000256" key="1">
    <source>
        <dbReference type="ARBA" id="ARBA00004651"/>
    </source>
</evidence>
<feature type="transmembrane region" description="Helical" evidence="7">
    <location>
        <begin position="95"/>
        <end position="117"/>
    </location>
</feature>
<dbReference type="GO" id="GO:0005886">
    <property type="term" value="C:plasma membrane"/>
    <property type="evidence" value="ECO:0007669"/>
    <property type="project" value="UniProtKB-SubCell"/>
</dbReference>
<dbReference type="CDD" id="cd06261">
    <property type="entry name" value="TM_PBP2"/>
    <property type="match status" value="1"/>
</dbReference>
<keyword evidence="6 7" id="KW-0472">Membrane</keyword>
<dbReference type="PROSITE" id="PS50928">
    <property type="entry name" value="ABC_TM1"/>
    <property type="match status" value="1"/>
</dbReference>
<dbReference type="PANTHER" id="PTHR30151:SF0">
    <property type="entry name" value="ABC TRANSPORTER PERMEASE PROTEIN MJ0413-RELATED"/>
    <property type="match status" value="1"/>
</dbReference>
<dbReference type="InterPro" id="IPR000515">
    <property type="entry name" value="MetI-like"/>
</dbReference>
<gene>
    <name evidence="9" type="ORF">PML95_06285</name>
</gene>
<dbReference type="SUPFAM" id="SSF161098">
    <property type="entry name" value="MetI-like"/>
    <property type="match status" value="1"/>
</dbReference>
<dbReference type="PANTHER" id="PTHR30151">
    <property type="entry name" value="ALKANE SULFONATE ABC TRANSPORTER-RELATED, MEMBRANE SUBUNIT"/>
    <property type="match status" value="1"/>
</dbReference>
<keyword evidence="4 7" id="KW-0812">Transmembrane</keyword>
<evidence type="ECO:0000256" key="7">
    <source>
        <dbReference type="RuleBase" id="RU363032"/>
    </source>
</evidence>
<dbReference type="Gene3D" id="1.10.3720.10">
    <property type="entry name" value="MetI-like"/>
    <property type="match status" value="1"/>
</dbReference>
<keyword evidence="3" id="KW-1003">Cell membrane</keyword>
<dbReference type="AlphaFoldDB" id="A0AAF0BBV2"/>
<feature type="transmembrane region" description="Helical" evidence="7">
    <location>
        <begin position="218"/>
        <end position="237"/>
    </location>
</feature>
<organism evidence="9 10">
    <name type="scientific">Vagococcus lutrae</name>
    <dbReference type="NCBI Taxonomy" id="81947"/>
    <lineage>
        <taxon>Bacteria</taxon>
        <taxon>Bacillati</taxon>
        <taxon>Bacillota</taxon>
        <taxon>Bacilli</taxon>
        <taxon>Lactobacillales</taxon>
        <taxon>Enterococcaceae</taxon>
        <taxon>Vagococcus</taxon>
    </lineage>
</organism>
<evidence type="ECO:0000256" key="4">
    <source>
        <dbReference type="ARBA" id="ARBA00022692"/>
    </source>
</evidence>
<dbReference type="RefSeq" id="WP_272163070.1">
    <property type="nucleotide sequence ID" value="NZ_CP116507.1"/>
</dbReference>
<dbReference type="Proteomes" id="UP001179600">
    <property type="component" value="Chromosome"/>
</dbReference>
<comment type="similarity">
    <text evidence="7">Belongs to the binding-protein-dependent transport system permease family.</text>
</comment>
<evidence type="ECO:0000313" key="9">
    <source>
        <dbReference type="EMBL" id="WCG22008.1"/>
    </source>
</evidence>
<evidence type="ECO:0000256" key="6">
    <source>
        <dbReference type="ARBA" id="ARBA00023136"/>
    </source>
</evidence>
<evidence type="ECO:0000313" key="10">
    <source>
        <dbReference type="Proteomes" id="UP001179600"/>
    </source>
</evidence>
<reference evidence="9" key="1">
    <citation type="submission" date="2023-01" db="EMBL/GenBank/DDBJ databases">
        <title>Oxazolidinone resistance genes in florfenicol resistant enterococci from beef cattle and veal calves at slaughter.</title>
        <authorList>
            <person name="Biggel M."/>
        </authorList>
    </citation>
    <scope>NUCLEOTIDE SEQUENCE</scope>
    <source>
        <strain evidence="9">K204-1</strain>
    </source>
</reference>
<evidence type="ECO:0000259" key="8">
    <source>
        <dbReference type="PROSITE" id="PS50928"/>
    </source>
</evidence>
<accession>A0AAF0BBV2</accession>
<keyword evidence="2 7" id="KW-0813">Transport</keyword>
<protein>
    <submittedName>
        <fullName evidence="9">ABC transporter permease</fullName>
    </submittedName>
</protein>
<dbReference type="Pfam" id="PF00528">
    <property type="entry name" value="BPD_transp_1"/>
    <property type="match status" value="1"/>
</dbReference>
<comment type="subcellular location">
    <subcellularLocation>
        <location evidence="1 7">Cell membrane</location>
        <topology evidence="1 7">Multi-pass membrane protein</topology>
    </subcellularLocation>
</comment>
<dbReference type="GO" id="GO:0055085">
    <property type="term" value="P:transmembrane transport"/>
    <property type="evidence" value="ECO:0007669"/>
    <property type="project" value="InterPro"/>
</dbReference>
<feature type="transmembrane region" description="Helical" evidence="7">
    <location>
        <begin position="12"/>
        <end position="30"/>
    </location>
</feature>